<dbReference type="PANTHER" id="PTHR43713:SF3">
    <property type="entry name" value="GLUTAMATE-1-SEMIALDEHYDE 2,1-AMINOMUTASE 1, CHLOROPLASTIC-RELATED"/>
    <property type="match status" value="1"/>
</dbReference>
<proteinExistence type="inferred from homology"/>
<dbReference type="Gene3D" id="3.90.1150.10">
    <property type="entry name" value="Aspartate Aminotransferase, domain 1"/>
    <property type="match status" value="1"/>
</dbReference>
<dbReference type="EMBL" id="MU003788">
    <property type="protein sequence ID" value="KAF2721733.1"/>
    <property type="molecule type" value="Genomic_DNA"/>
</dbReference>
<dbReference type="SUPFAM" id="SSF53383">
    <property type="entry name" value="PLP-dependent transferases"/>
    <property type="match status" value="1"/>
</dbReference>
<dbReference type="Gene3D" id="3.40.640.10">
    <property type="entry name" value="Type I PLP-dependent aspartate aminotransferase-like (Major domain)"/>
    <property type="match status" value="1"/>
</dbReference>
<name>A0A9P4Q9K5_9PEZI</name>
<evidence type="ECO:0000256" key="2">
    <source>
        <dbReference type="ARBA" id="ARBA00022898"/>
    </source>
</evidence>
<dbReference type="InterPro" id="IPR005814">
    <property type="entry name" value="Aminotrans_3"/>
</dbReference>
<dbReference type="PANTHER" id="PTHR43713">
    <property type="entry name" value="GLUTAMATE-1-SEMIALDEHYDE 2,1-AMINOMUTASE"/>
    <property type="match status" value="1"/>
</dbReference>
<dbReference type="Pfam" id="PF00202">
    <property type="entry name" value="Aminotran_3"/>
    <property type="match status" value="1"/>
</dbReference>
<dbReference type="GO" id="GO:0030170">
    <property type="term" value="F:pyridoxal phosphate binding"/>
    <property type="evidence" value="ECO:0007669"/>
    <property type="project" value="InterPro"/>
</dbReference>
<protein>
    <submittedName>
        <fullName evidence="4">Glutamate-1-semialdehyde 2,1-aminomutase</fullName>
    </submittedName>
</protein>
<sequence length="459" mass="50322">MTIYSDFVQDCVKASRPDTTYETVEDALQAAHSRYRERNPTSLELYDEATESLPGGNTRSLLHHTPFPVYMKHGTGHQVFSEDGHAYTDFVGELTAALYGHSHPLILDTLHKTLDTMGLNLGATTRLETEHAKLMCQRFNIGKVRFTNSGTESNLHAIQAARYFTGKRKIVVFTGGYHGGVFDFTAPDGLAAKNVVDRGEFLILPYNDVTAIKQIEMMPDVAAVLVEGMQGAGPCICGTDEFLLQIQHSTRESGAVFILDEVMTSRLAPGGLRSLVTGLKPDMMTFGKYLGGGITFGAFGGSENIMAVYDPRMKGALAHSGTFNNNTLSLAAGAVGLSQIFTSEVCIQFNQDALNLISQLQEISKGTKLTVLGRGSVFGVHFLRDGAKDLVNVSHRHDDFELKELFWLEMMEDGFWITKRGSVALILGTPASELQRFVDAVKGFLERHEKFVKLGKLAP</sequence>
<gene>
    <name evidence="4" type="ORF">K431DRAFT_338599</name>
</gene>
<dbReference type="GO" id="GO:0008483">
    <property type="term" value="F:transaminase activity"/>
    <property type="evidence" value="ECO:0007669"/>
    <property type="project" value="InterPro"/>
</dbReference>
<reference evidence="4" key="1">
    <citation type="journal article" date="2020" name="Stud. Mycol.">
        <title>101 Dothideomycetes genomes: a test case for predicting lifestyles and emergence of pathogens.</title>
        <authorList>
            <person name="Haridas S."/>
            <person name="Albert R."/>
            <person name="Binder M."/>
            <person name="Bloem J."/>
            <person name="Labutti K."/>
            <person name="Salamov A."/>
            <person name="Andreopoulos B."/>
            <person name="Baker S."/>
            <person name="Barry K."/>
            <person name="Bills G."/>
            <person name="Bluhm B."/>
            <person name="Cannon C."/>
            <person name="Castanera R."/>
            <person name="Culley D."/>
            <person name="Daum C."/>
            <person name="Ezra D."/>
            <person name="Gonzalez J."/>
            <person name="Henrissat B."/>
            <person name="Kuo A."/>
            <person name="Liang C."/>
            <person name="Lipzen A."/>
            <person name="Lutzoni F."/>
            <person name="Magnuson J."/>
            <person name="Mondo S."/>
            <person name="Nolan M."/>
            <person name="Ohm R."/>
            <person name="Pangilinan J."/>
            <person name="Park H.-J."/>
            <person name="Ramirez L."/>
            <person name="Alfaro M."/>
            <person name="Sun H."/>
            <person name="Tritt A."/>
            <person name="Yoshinaga Y."/>
            <person name="Zwiers L.-H."/>
            <person name="Turgeon B."/>
            <person name="Goodwin S."/>
            <person name="Spatafora J."/>
            <person name="Crous P."/>
            <person name="Grigoriev I."/>
        </authorList>
    </citation>
    <scope>NUCLEOTIDE SEQUENCE</scope>
    <source>
        <strain evidence="4">CBS 116435</strain>
    </source>
</reference>
<evidence type="ECO:0000256" key="1">
    <source>
        <dbReference type="ARBA" id="ARBA00001933"/>
    </source>
</evidence>
<dbReference type="InterPro" id="IPR015422">
    <property type="entry name" value="PyrdxlP-dep_Trfase_small"/>
</dbReference>
<dbReference type="InterPro" id="IPR015424">
    <property type="entry name" value="PyrdxlP-dep_Trfase"/>
</dbReference>
<dbReference type="AlphaFoldDB" id="A0A9P4Q9K5"/>
<evidence type="ECO:0000313" key="5">
    <source>
        <dbReference type="Proteomes" id="UP000799441"/>
    </source>
</evidence>
<comment type="caution">
    <text evidence="4">The sequence shown here is derived from an EMBL/GenBank/DDBJ whole genome shotgun (WGS) entry which is preliminary data.</text>
</comment>
<keyword evidence="5" id="KW-1185">Reference proteome</keyword>
<dbReference type="InterPro" id="IPR015421">
    <property type="entry name" value="PyrdxlP-dep_Trfase_major"/>
</dbReference>
<dbReference type="Proteomes" id="UP000799441">
    <property type="component" value="Unassembled WGS sequence"/>
</dbReference>
<keyword evidence="2 3" id="KW-0663">Pyridoxal phosphate</keyword>
<comment type="similarity">
    <text evidence="3">Belongs to the class-III pyridoxal-phosphate-dependent aminotransferase family.</text>
</comment>
<comment type="cofactor">
    <cofactor evidence="1">
        <name>pyridoxal 5'-phosphate</name>
        <dbReference type="ChEBI" id="CHEBI:597326"/>
    </cofactor>
</comment>
<accession>A0A9P4Q9K5</accession>
<organism evidence="4 5">
    <name type="scientific">Polychaeton citri CBS 116435</name>
    <dbReference type="NCBI Taxonomy" id="1314669"/>
    <lineage>
        <taxon>Eukaryota</taxon>
        <taxon>Fungi</taxon>
        <taxon>Dikarya</taxon>
        <taxon>Ascomycota</taxon>
        <taxon>Pezizomycotina</taxon>
        <taxon>Dothideomycetes</taxon>
        <taxon>Dothideomycetidae</taxon>
        <taxon>Capnodiales</taxon>
        <taxon>Capnodiaceae</taxon>
        <taxon>Polychaeton</taxon>
    </lineage>
</organism>
<evidence type="ECO:0000313" key="4">
    <source>
        <dbReference type="EMBL" id="KAF2721733.1"/>
    </source>
</evidence>
<evidence type="ECO:0000256" key="3">
    <source>
        <dbReference type="RuleBase" id="RU003560"/>
    </source>
</evidence>
<dbReference type="OrthoDB" id="425114at2759"/>